<dbReference type="OrthoDB" id="9802248at2"/>
<dbReference type="GO" id="GO:0046872">
    <property type="term" value="F:metal ion binding"/>
    <property type="evidence" value="ECO:0007669"/>
    <property type="project" value="UniProtKB-KW"/>
</dbReference>
<dbReference type="EMBL" id="NHOC01000006">
    <property type="protein sequence ID" value="OUM20328.1"/>
    <property type="molecule type" value="Genomic_DNA"/>
</dbReference>
<organism evidence="6 7">
    <name type="scientific">Butyricicoccus porcorum</name>
    <dbReference type="NCBI Taxonomy" id="1945634"/>
    <lineage>
        <taxon>Bacteria</taxon>
        <taxon>Bacillati</taxon>
        <taxon>Bacillota</taxon>
        <taxon>Clostridia</taxon>
        <taxon>Eubacteriales</taxon>
        <taxon>Butyricicoccaceae</taxon>
        <taxon>Butyricicoccus</taxon>
    </lineage>
</organism>
<proteinExistence type="predicted"/>
<dbReference type="InterPro" id="IPR051453">
    <property type="entry name" value="MBL_Glyoxalase_II"/>
</dbReference>
<dbReference type="PANTHER" id="PTHR46233:SF3">
    <property type="entry name" value="HYDROXYACYLGLUTATHIONE HYDROLASE GLOC"/>
    <property type="match status" value="1"/>
</dbReference>
<evidence type="ECO:0000313" key="6">
    <source>
        <dbReference type="EMBL" id="OUM20328.1"/>
    </source>
</evidence>
<dbReference type="Gene3D" id="3.60.15.10">
    <property type="entry name" value="Ribonuclease Z/Hydroxyacylglutathione hydrolase-like"/>
    <property type="match status" value="1"/>
</dbReference>
<accession>A0A252F3G6</accession>
<keyword evidence="2" id="KW-0479">Metal-binding</keyword>
<name>A0A252F3G6_9FIRM</name>
<dbReference type="SUPFAM" id="SSF56281">
    <property type="entry name" value="Metallo-hydrolase/oxidoreductase"/>
    <property type="match status" value="1"/>
</dbReference>
<reference evidence="6 7" key="1">
    <citation type="submission" date="2017-05" db="EMBL/GenBank/DDBJ databases">
        <title>Butyricicoccus porcorum sp. nov. a butyrate-producing bacterium from the swine intestinal tract.</title>
        <authorList>
            <person name="Trachsel J."/>
            <person name="Humphrey S."/>
            <person name="Allen H.K."/>
        </authorList>
    </citation>
    <scope>NUCLEOTIDE SEQUENCE [LARGE SCALE GENOMIC DNA]</scope>
    <source>
        <strain evidence="6">BB10</strain>
    </source>
</reference>
<dbReference type="Pfam" id="PF00753">
    <property type="entry name" value="Lactamase_B"/>
    <property type="match status" value="1"/>
</dbReference>
<comment type="caution">
    <text evidence="6">The sequence shown here is derived from an EMBL/GenBank/DDBJ whole genome shotgun (WGS) entry which is preliminary data.</text>
</comment>
<comment type="cofactor">
    <cofactor evidence="1">
        <name>Zn(2+)</name>
        <dbReference type="ChEBI" id="CHEBI:29105"/>
    </cofactor>
</comment>
<keyword evidence="3" id="KW-0378">Hydrolase</keyword>
<keyword evidence="4" id="KW-0862">Zinc</keyword>
<evidence type="ECO:0000256" key="1">
    <source>
        <dbReference type="ARBA" id="ARBA00001947"/>
    </source>
</evidence>
<evidence type="ECO:0000256" key="4">
    <source>
        <dbReference type="ARBA" id="ARBA00022833"/>
    </source>
</evidence>
<evidence type="ECO:0000259" key="5">
    <source>
        <dbReference type="SMART" id="SM00849"/>
    </source>
</evidence>
<dbReference type="RefSeq" id="WP_087019931.1">
    <property type="nucleotide sequence ID" value="NZ_CP178353.1"/>
</dbReference>
<protein>
    <recommendedName>
        <fullName evidence="5">Metallo-beta-lactamase domain-containing protein</fullName>
    </recommendedName>
</protein>
<dbReference type="PANTHER" id="PTHR46233">
    <property type="entry name" value="HYDROXYACYLGLUTATHIONE HYDROLASE GLOC"/>
    <property type="match status" value="1"/>
</dbReference>
<dbReference type="CDD" id="cd06262">
    <property type="entry name" value="metallo-hydrolase-like_MBL-fold"/>
    <property type="match status" value="1"/>
</dbReference>
<evidence type="ECO:0000256" key="3">
    <source>
        <dbReference type="ARBA" id="ARBA00022801"/>
    </source>
</evidence>
<keyword evidence="7" id="KW-1185">Reference proteome</keyword>
<dbReference type="InterPro" id="IPR001279">
    <property type="entry name" value="Metallo-B-lactamas"/>
</dbReference>
<gene>
    <name evidence="6" type="ORF">CBW42_08430</name>
</gene>
<dbReference type="AlphaFoldDB" id="A0A252F3G6"/>
<evidence type="ECO:0000256" key="2">
    <source>
        <dbReference type="ARBA" id="ARBA00022723"/>
    </source>
</evidence>
<dbReference type="InterPro" id="IPR036866">
    <property type="entry name" value="RibonucZ/Hydroxyglut_hydro"/>
</dbReference>
<dbReference type="Proteomes" id="UP000194903">
    <property type="component" value="Unassembled WGS sequence"/>
</dbReference>
<sequence>MKIKQFCVGDVATNCYLVYDENTLEGAIVDPGDRADMLLAEIEDKKITLKYILLTHAHFDHILAVGALKKATGAQVVVSKADEYLFDANASLSPFGAYGRQLMNRFDFPGADIWAEEGTEVTFGGMTAKYLSTPGHTPGSCTILLDNSILFTGDTLFCQSCGRTDLPGGDWHAMLKSLKRLYELPGDYQVLPGHESLSTLERERASNPYMQQAVKQ</sequence>
<dbReference type="GO" id="GO:0016787">
    <property type="term" value="F:hydrolase activity"/>
    <property type="evidence" value="ECO:0007669"/>
    <property type="project" value="UniProtKB-KW"/>
</dbReference>
<dbReference type="SMART" id="SM00849">
    <property type="entry name" value="Lactamase_B"/>
    <property type="match status" value="1"/>
</dbReference>
<feature type="domain" description="Metallo-beta-lactamase" evidence="5">
    <location>
        <begin position="12"/>
        <end position="194"/>
    </location>
</feature>
<evidence type="ECO:0000313" key="7">
    <source>
        <dbReference type="Proteomes" id="UP000194903"/>
    </source>
</evidence>